<dbReference type="Proteomes" id="UP000463951">
    <property type="component" value="Chromosome"/>
</dbReference>
<gene>
    <name evidence="3" type="ORF">SSPO_001210</name>
</gene>
<dbReference type="InterPro" id="IPR010982">
    <property type="entry name" value="Lambda_DNA-bd_dom_sf"/>
</dbReference>
<dbReference type="PROSITE" id="PS50943">
    <property type="entry name" value="HTH_CROC1"/>
    <property type="match status" value="1"/>
</dbReference>
<dbReference type="SMART" id="SM00530">
    <property type="entry name" value="HTH_XRE"/>
    <property type="match status" value="1"/>
</dbReference>
<dbReference type="InterPro" id="IPR001387">
    <property type="entry name" value="Cro/C1-type_HTH"/>
</dbReference>
<dbReference type="AlphaFoldDB" id="A0A499UA96"/>
<evidence type="ECO:0000313" key="3">
    <source>
        <dbReference type="EMBL" id="BBJ37403.1"/>
    </source>
</evidence>
<sequence>MWHEAGVCKHCGALLKERKEQRRGRPAQYCGTACRQAAYRKRGKGAPEGVGVADEEMDQALRELAADAQAEVRHLVRLLSPENEASAIEAVRTVVRLRGQLEVLTAATVGRARNRKATWETIGRVLAVSPETARRLYREEAVDRRIRHVVHHYQPPQAESAGDAAPPPAPPPPAVSRRASSHLAPVLSQLQRHSKLPLRQLGMRTGVSASYLSRVLCGEKFPSWDLTERLARACGADPMVLRKVWEDEKLGQGSTASYSTTSMLEGNGGPAQIHDTLLDPLHSALRTLHRRAGQPSTRSIATVAEGLSLGQINRALGGTSVLNWPALCQFITALGGSPDYFYPLWKAAAHAAEHTSARLVPEPDSRSAEEASECERLPADRMSQLLGTFGAALSASPEVLFAGRGGYPGGEGGREQARADATARARLSRYLPRLGTA</sequence>
<evidence type="ECO:0000256" key="1">
    <source>
        <dbReference type="SAM" id="MobiDB-lite"/>
    </source>
</evidence>
<name>A0A499UA96_9ACTN</name>
<dbReference type="Gene3D" id="1.10.260.40">
    <property type="entry name" value="lambda repressor-like DNA-binding domains"/>
    <property type="match status" value="1"/>
</dbReference>
<dbReference type="Pfam" id="PF13560">
    <property type="entry name" value="HTH_31"/>
    <property type="match status" value="1"/>
</dbReference>
<accession>A0A499UA96</accession>
<evidence type="ECO:0000313" key="4">
    <source>
        <dbReference type="Proteomes" id="UP000463951"/>
    </source>
</evidence>
<organism evidence="3 4">
    <name type="scientific">Streptomyces antimycoticus</name>
    <dbReference type="NCBI Taxonomy" id="68175"/>
    <lineage>
        <taxon>Bacteria</taxon>
        <taxon>Bacillati</taxon>
        <taxon>Actinomycetota</taxon>
        <taxon>Actinomycetes</taxon>
        <taxon>Kitasatosporales</taxon>
        <taxon>Streptomycetaceae</taxon>
        <taxon>Streptomyces</taxon>
        <taxon>Streptomyces violaceusniger group</taxon>
    </lineage>
</organism>
<feature type="region of interest" description="Disordered" evidence="1">
    <location>
        <begin position="156"/>
        <end position="182"/>
    </location>
</feature>
<evidence type="ECO:0000259" key="2">
    <source>
        <dbReference type="PROSITE" id="PS50943"/>
    </source>
</evidence>
<dbReference type="CDD" id="cd00093">
    <property type="entry name" value="HTH_XRE"/>
    <property type="match status" value="1"/>
</dbReference>
<protein>
    <recommendedName>
        <fullName evidence="2">HTH cro/C1-type domain-containing protein</fullName>
    </recommendedName>
</protein>
<dbReference type="SUPFAM" id="SSF47413">
    <property type="entry name" value="lambda repressor-like DNA-binding domains"/>
    <property type="match status" value="1"/>
</dbReference>
<feature type="compositionally biased region" description="Pro residues" evidence="1">
    <location>
        <begin position="165"/>
        <end position="174"/>
    </location>
</feature>
<reference evidence="3 4" key="1">
    <citation type="journal article" date="2020" name="Int. J. Syst. Evol. Microbiol.">
        <title>Reclassification of Streptomyces castelarensis and Streptomyces sporoclivatus as later heterotypic synonyms of Streptomyces antimycoticus.</title>
        <authorList>
            <person name="Komaki H."/>
            <person name="Tamura T."/>
        </authorList>
    </citation>
    <scope>NUCLEOTIDE SEQUENCE [LARGE SCALE GENOMIC DNA]</scope>
    <source>
        <strain evidence="3 4">NBRC 100767</strain>
    </source>
</reference>
<dbReference type="GO" id="GO:0003677">
    <property type="term" value="F:DNA binding"/>
    <property type="evidence" value="ECO:0007669"/>
    <property type="project" value="InterPro"/>
</dbReference>
<proteinExistence type="predicted"/>
<feature type="domain" description="HTH cro/C1-type" evidence="2">
    <location>
        <begin position="187"/>
        <end position="241"/>
    </location>
</feature>
<dbReference type="EMBL" id="AP019620">
    <property type="protein sequence ID" value="BBJ37403.1"/>
    <property type="molecule type" value="Genomic_DNA"/>
</dbReference>